<feature type="compositionally biased region" description="Basic and acidic residues" evidence="13">
    <location>
        <begin position="251"/>
        <end position="260"/>
    </location>
</feature>
<dbReference type="GO" id="GO:0061630">
    <property type="term" value="F:ubiquitin protein ligase activity"/>
    <property type="evidence" value="ECO:0007669"/>
    <property type="project" value="UniProtKB-EC"/>
</dbReference>
<keyword evidence="16" id="KW-1185">Reference proteome</keyword>
<keyword evidence="5" id="KW-0479">Metal-binding</keyword>
<evidence type="ECO:0000256" key="8">
    <source>
        <dbReference type="ARBA" id="ARBA00022786"/>
    </source>
</evidence>
<evidence type="ECO:0000256" key="11">
    <source>
        <dbReference type="PROSITE-ProRule" id="PRU00175"/>
    </source>
</evidence>
<dbReference type="InterPro" id="IPR051657">
    <property type="entry name" value="RNF168/RNF169_E3_ubiq-ligase"/>
</dbReference>
<dbReference type="SUPFAM" id="SSF57850">
    <property type="entry name" value="RING/U-box"/>
    <property type="match status" value="1"/>
</dbReference>
<reference evidence="15 16" key="1">
    <citation type="journal article" date="2018" name="Nat. Ecol. Evol.">
        <title>Shark genomes provide insights into elasmobranch evolution and the origin of vertebrates.</title>
        <authorList>
            <person name="Hara Y"/>
            <person name="Yamaguchi K"/>
            <person name="Onimaru K"/>
            <person name="Kadota M"/>
            <person name="Koyanagi M"/>
            <person name="Keeley SD"/>
            <person name="Tatsumi K"/>
            <person name="Tanaka K"/>
            <person name="Motone F"/>
            <person name="Kageyama Y"/>
            <person name="Nozu R"/>
            <person name="Adachi N"/>
            <person name="Nishimura O"/>
            <person name="Nakagawa R"/>
            <person name="Tanegashima C"/>
            <person name="Kiyatake I"/>
            <person name="Matsumoto R"/>
            <person name="Murakumo K"/>
            <person name="Nishida K"/>
            <person name="Terakita A"/>
            <person name="Kuratani S"/>
            <person name="Sato K"/>
            <person name="Hyodo S Kuraku.S."/>
        </authorList>
    </citation>
    <scope>NUCLEOTIDE SEQUENCE [LARGE SCALE GENOMIC DNA]</scope>
</reference>
<dbReference type="CDD" id="cd16550">
    <property type="entry name" value="RING-HC_RNF168"/>
    <property type="match status" value="1"/>
</dbReference>
<evidence type="ECO:0000256" key="9">
    <source>
        <dbReference type="ARBA" id="ARBA00022833"/>
    </source>
</evidence>
<accession>A0A401SYL9</accession>
<comment type="subcellular location">
    <subcellularLocation>
        <location evidence="2">Nucleus</location>
    </subcellularLocation>
</comment>
<dbReference type="Gene3D" id="3.30.40.10">
    <property type="entry name" value="Zinc/RING finger domain, C3HC4 (zinc finger)"/>
    <property type="match status" value="1"/>
</dbReference>
<evidence type="ECO:0000256" key="12">
    <source>
        <dbReference type="SAM" id="Coils"/>
    </source>
</evidence>
<dbReference type="Proteomes" id="UP000287033">
    <property type="component" value="Unassembled WGS sequence"/>
</dbReference>
<keyword evidence="12" id="KW-0175">Coiled coil</keyword>
<evidence type="ECO:0000256" key="1">
    <source>
        <dbReference type="ARBA" id="ARBA00000900"/>
    </source>
</evidence>
<evidence type="ECO:0000256" key="6">
    <source>
        <dbReference type="ARBA" id="ARBA00022763"/>
    </source>
</evidence>
<name>A0A401SYL9_CHIPU</name>
<keyword evidence="6" id="KW-0227">DNA damage</keyword>
<evidence type="ECO:0000256" key="13">
    <source>
        <dbReference type="SAM" id="MobiDB-lite"/>
    </source>
</evidence>
<dbReference type="InterPro" id="IPR013083">
    <property type="entry name" value="Znf_RING/FYVE/PHD"/>
</dbReference>
<feature type="compositionally biased region" description="Low complexity" evidence="13">
    <location>
        <begin position="275"/>
        <end position="286"/>
    </location>
</feature>
<dbReference type="SMART" id="SM00184">
    <property type="entry name" value="RING"/>
    <property type="match status" value="1"/>
</dbReference>
<keyword evidence="10" id="KW-0539">Nucleus</keyword>
<evidence type="ECO:0000256" key="3">
    <source>
        <dbReference type="ARBA" id="ARBA00012483"/>
    </source>
</evidence>
<sequence>MGRKRRSGLSEGASPGAVPAAALSLAECLCPVCQELLAEPVTPPCGHSLCLGCFQQTVEISNLNCPLCRRRLSNWARGKARDGTLVNAELQERIKQQYPRLQAEENNHREVDRLCSRPQLCKPGEVRKEYEEQISKLRAERQARDEEEQRASEDLIQKILAEEKERLIKEEKQRKEVGEQLKRDEELAQMLSKEVNSTPKTHPESVTILSRHTSLKSNSSSVTKGNRLIPHSPSSTGNIQKYLSPTYQKIQKAESTRSRNDLSAIESESTDADDIISSSDSISSISLPHYEEEQEPVCSSAPPPFVQCIGRVSMADIRDYQQEDENAGKHSPGGDESEMVGVCSGEQKGKENYKEDVLLAELKINSINSHGEGDQLDFAPLPNLGSKRDHARASASCFDVDSPNYETVCYDDDLELKQKSCPNQGSKYQVGNQAPIKFQALVKRKTWNSSEVEGETCSIVKKRKVCPNEACESIELSQGISHEELLLDWEKSQAEKLRMEEQDRLLAIRIQRKLDKEMLVVNRKRGSPDEYLLRANKSSINCEKRIRGKGQTSRKLQTLQSGYSAVGNKKRECSDSFAISSRKNKSWTVRKVKSQRPLRCMDANCAALIPVNELSNSKKQQTIVEMFQKHATN</sequence>
<dbReference type="GO" id="GO:0006302">
    <property type="term" value="P:double-strand break repair"/>
    <property type="evidence" value="ECO:0007669"/>
    <property type="project" value="TreeGrafter"/>
</dbReference>
<evidence type="ECO:0000256" key="4">
    <source>
        <dbReference type="ARBA" id="ARBA00022679"/>
    </source>
</evidence>
<dbReference type="Pfam" id="PF13923">
    <property type="entry name" value="zf-C3HC4_2"/>
    <property type="match status" value="1"/>
</dbReference>
<dbReference type="OrthoDB" id="426657at2759"/>
<dbReference type="PROSITE" id="PS50089">
    <property type="entry name" value="ZF_RING_2"/>
    <property type="match status" value="1"/>
</dbReference>
<dbReference type="PANTHER" id="PTHR23328">
    <property type="entry name" value="RING-TYPE DOMAIN-CONTAINING PROTEIN"/>
    <property type="match status" value="1"/>
</dbReference>
<evidence type="ECO:0000256" key="10">
    <source>
        <dbReference type="ARBA" id="ARBA00023242"/>
    </source>
</evidence>
<dbReference type="CDD" id="cd21952">
    <property type="entry name" value="MIU2_RNF168"/>
    <property type="match status" value="1"/>
</dbReference>
<dbReference type="PANTHER" id="PTHR23328:SF0">
    <property type="entry name" value="RING-TYPE DOMAIN-CONTAINING PROTEIN"/>
    <property type="match status" value="1"/>
</dbReference>
<feature type="domain" description="RING-type" evidence="14">
    <location>
        <begin position="30"/>
        <end position="69"/>
    </location>
</feature>
<evidence type="ECO:0000256" key="2">
    <source>
        <dbReference type="ARBA" id="ARBA00004123"/>
    </source>
</evidence>
<dbReference type="OMA" id="QTIVEMF"/>
<keyword evidence="7 11" id="KW-0863">Zinc-finger</keyword>
<protein>
    <recommendedName>
        <fullName evidence="3">RING-type E3 ubiquitin transferase</fullName>
        <ecNumber evidence="3">2.3.2.27</ecNumber>
    </recommendedName>
</protein>
<keyword evidence="4" id="KW-0808">Transferase</keyword>
<comment type="caution">
    <text evidence="15">The sequence shown here is derived from an EMBL/GenBank/DDBJ whole genome shotgun (WGS) entry which is preliminary data.</text>
</comment>
<gene>
    <name evidence="15" type="ORF">chiPu_0013979</name>
</gene>
<dbReference type="CDD" id="cd22265">
    <property type="entry name" value="UDM1_RNF168"/>
    <property type="match status" value="1"/>
</dbReference>
<dbReference type="GO" id="GO:0008270">
    <property type="term" value="F:zinc ion binding"/>
    <property type="evidence" value="ECO:0007669"/>
    <property type="project" value="UniProtKB-KW"/>
</dbReference>
<feature type="compositionally biased region" description="Polar residues" evidence="13">
    <location>
        <begin position="207"/>
        <end position="224"/>
    </location>
</feature>
<evidence type="ECO:0000313" key="16">
    <source>
        <dbReference type="Proteomes" id="UP000287033"/>
    </source>
</evidence>
<feature type="region of interest" description="Disordered" evidence="13">
    <location>
        <begin position="194"/>
        <end position="302"/>
    </location>
</feature>
<proteinExistence type="predicted"/>
<feature type="coiled-coil region" evidence="12">
    <location>
        <begin position="127"/>
        <end position="181"/>
    </location>
</feature>
<evidence type="ECO:0000259" key="14">
    <source>
        <dbReference type="PROSITE" id="PS50089"/>
    </source>
</evidence>
<dbReference type="EC" id="2.3.2.27" evidence="3"/>
<evidence type="ECO:0000313" key="15">
    <source>
        <dbReference type="EMBL" id="GCC35494.1"/>
    </source>
</evidence>
<dbReference type="AlphaFoldDB" id="A0A401SYL9"/>
<dbReference type="STRING" id="137246.A0A401SYL9"/>
<evidence type="ECO:0000256" key="5">
    <source>
        <dbReference type="ARBA" id="ARBA00022723"/>
    </source>
</evidence>
<feature type="compositionally biased region" description="Polar residues" evidence="13">
    <location>
        <begin position="232"/>
        <end position="249"/>
    </location>
</feature>
<dbReference type="GO" id="GO:0005634">
    <property type="term" value="C:nucleus"/>
    <property type="evidence" value="ECO:0007669"/>
    <property type="project" value="UniProtKB-SubCell"/>
</dbReference>
<dbReference type="GO" id="GO:0035861">
    <property type="term" value="C:site of double-strand break"/>
    <property type="evidence" value="ECO:0007669"/>
    <property type="project" value="TreeGrafter"/>
</dbReference>
<dbReference type="GO" id="GO:0031491">
    <property type="term" value="F:nucleosome binding"/>
    <property type="evidence" value="ECO:0007669"/>
    <property type="project" value="TreeGrafter"/>
</dbReference>
<dbReference type="InterPro" id="IPR001841">
    <property type="entry name" value="Znf_RING"/>
</dbReference>
<comment type="catalytic activity">
    <reaction evidence="1">
        <text>S-ubiquitinyl-[E2 ubiquitin-conjugating enzyme]-L-cysteine + [acceptor protein]-L-lysine = [E2 ubiquitin-conjugating enzyme]-L-cysteine + N(6)-ubiquitinyl-[acceptor protein]-L-lysine.</text>
        <dbReference type="EC" id="2.3.2.27"/>
    </reaction>
</comment>
<organism evidence="15 16">
    <name type="scientific">Chiloscyllium punctatum</name>
    <name type="common">Brownbanded bambooshark</name>
    <name type="synonym">Hemiscyllium punctatum</name>
    <dbReference type="NCBI Taxonomy" id="137246"/>
    <lineage>
        <taxon>Eukaryota</taxon>
        <taxon>Metazoa</taxon>
        <taxon>Chordata</taxon>
        <taxon>Craniata</taxon>
        <taxon>Vertebrata</taxon>
        <taxon>Chondrichthyes</taxon>
        <taxon>Elasmobranchii</taxon>
        <taxon>Galeomorphii</taxon>
        <taxon>Galeoidea</taxon>
        <taxon>Orectolobiformes</taxon>
        <taxon>Hemiscylliidae</taxon>
        <taxon>Chiloscyllium</taxon>
    </lineage>
</organism>
<dbReference type="EMBL" id="BEZZ01000710">
    <property type="protein sequence ID" value="GCC35494.1"/>
    <property type="molecule type" value="Genomic_DNA"/>
</dbReference>
<evidence type="ECO:0000256" key="7">
    <source>
        <dbReference type="ARBA" id="ARBA00022771"/>
    </source>
</evidence>
<keyword evidence="9" id="KW-0862">Zinc</keyword>
<keyword evidence="8" id="KW-0833">Ubl conjugation pathway</keyword>